<reference evidence="2 3" key="1">
    <citation type="submission" date="2024-02" db="EMBL/GenBank/DDBJ databases">
        <authorList>
            <person name="Chen Y."/>
            <person name="Shah S."/>
            <person name="Dougan E. K."/>
            <person name="Thang M."/>
            <person name="Chan C."/>
        </authorList>
    </citation>
    <scope>NUCLEOTIDE SEQUENCE [LARGE SCALE GENOMIC DNA]</scope>
</reference>
<feature type="non-terminal residue" evidence="2">
    <location>
        <position position="1"/>
    </location>
</feature>
<sequence length="729" mass="80862">AFDSSMANDTLKLPVTFLKFTPPPDGMPCVRDWLVTFDSMLTTGVDLGRKDLSLICPGAPTTLNHCSVDLIKGYTKASVVAFILMVAAENDVEATMVNQSTTARSYLNLQLSYRGSERQPPSALSVALFFSGIMQAKSEDGTHDKSMSTESRLKAVIAEYHDQPGVLARYRIDPDKERAILNLVVGTSAGTRTLIQAHLNHHRWRESCFTADLLKSSRWLIGASPRNCKEYMKSMLTVTQRIQEKFMQNVIAWFSGQVQKIRASTRAKFRPSQTEWDRMVDYTCVMERVKVEAQATLTHDPEKCKSVLKSIKTCFANRDYYEEVQTCVEVALVNWNVKHLSIWSELVQPAALALDEAHTDVVEMEECTLDAQFQEVRSKISMDELAWVQYKQKQQKKAAREHILSVSHTKSQLAIGKGLVEKFMMKSCNMNALADVSQLPNLDAWFRQSAADLKVKAEQLPVLVIIDFTKLGTLTTVNLNKHCRHLQKGAVVHSTCYCGSVEKACMALGVPITSVSDVAVNFTYASSRLANGLLEDWKGGVGKVGQLLPKFKRDYVDDAPMELSLPDFHVCKEQDGQLTIPAETRARYIQDPVRGPEWRTLLSRFDQAWCSDVKAQPRAAPPATTVTAMATRTETDNTGDGEADGEETGGGTTVPNTSSLDSAFPDEPTTQQALQDKYPGAHKVSIDSNLHLVVCEGPKLFYVATGDAEVDIHEPALCYGAGTWVLDQK</sequence>
<organism evidence="2 3">
    <name type="scientific">Durusdinium trenchii</name>
    <dbReference type="NCBI Taxonomy" id="1381693"/>
    <lineage>
        <taxon>Eukaryota</taxon>
        <taxon>Sar</taxon>
        <taxon>Alveolata</taxon>
        <taxon>Dinophyceae</taxon>
        <taxon>Suessiales</taxon>
        <taxon>Symbiodiniaceae</taxon>
        <taxon>Durusdinium</taxon>
    </lineage>
</organism>
<comment type="caution">
    <text evidence="2">The sequence shown here is derived from an EMBL/GenBank/DDBJ whole genome shotgun (WGS) entry which is preliminary data.</text>
</comment>
<keyword evidence="3" id="KW-1185">Reference proteome</keyword>
<feature type="compositionally biased region" description="Acidic residues" evidence="1">
    <location>
        <begin position="637"/>
        <end position="647"/>
    </location>
</feature>
<dbReference type="EMBL" id="CAXAMN010000415">
    <property type="protein sequence ID" value="CAK8988356.1"/>
    <property type="molecule type" value="Genomic_DNA"/>
</dbReference>
<gene>
    <name evidence="2" type="ORF">CCMP2556_LOCUS1240</name>
</gene>
<accession>A0ABP0HFS8</accession>
<proteinExistence type="predicted"/>
<dbReference type="Proteomes" id="UP001642484">
    <property type="component" value="Unassembled WGS sequence"/>
</dbReference>
<name>A0ABP0HFS8_9DINO</name>
<feature type="non-terminal residue" evidence="2">
    <location>
        <position position="729"/>
    </location>
</feature>
<protein>
    <submittedName>
        <fullName evidence="2">Uncharacterized protein</fullName>
    </submittedName>
</protein>
<evidence type="ECO:0000313" key="3">
    <source>
        <dbReference type="Proteomes" id="UP001642484"/>
    </source>
</evidence>
<evidence type="ECO:0000256" key="1">
    <source>
        <dbReference type="SAM" id="MobiDB-lite"/>
    </source>
</evidence>
<feature type="region of interest" description="Disordered" evidence="1">
    <location>
        <begin position="630"/>
        <end position="670"/>
    </location>
</feature>
<evidence type="ECO:0000313" key="2">
    <source>
        <dbReference type="EMBL" id="CAK8988356.1"/>
    </source>
</evidence>